<proteinExistence type="predicted"/>
<dbReference type="eggNOG" id="COG1271">
    <property type="taxonomic scope" value="Bacteria"/>
</dbReference>
<feature type="transmembrane region" description="Helical" evidence="1">
    <location>
        <begin position="272"/>
        <end position="290"/>
    </location>
</feature>
<evidence type="ECO:0000256" key="1">
    <source>
        <dbReference type="SAM" id="Phobius"/>
    </source>
</evidence>
<keyword evidence="1" id="KW-1133">Transmembrane helix</keyword>
<gene>
    <name evidence="2" type="ORF">DFW101_1362</name>
</gene>
<dbReference type="AlphaFoldDB" id="G7Q7R2"/>
<accession>G7Q7R2</accession>
<dbReference type="EMBL" id="CM001368">
    <property type="protein sequence ID" value="EHJ47371.1"/>
    <property type="molecule type" value="Genomic_DNA"/>
</dbReference>
<sequence length="460" mass="47903">MDFPQWQAFLTAHGLFAGLDAAIHAFLGHGIATGVFFCLVLTGLAGSLRGDPRWERFAADAALATALGLGGCGVVAGAGIWLASGAAPPRPPAAMLRLYFWPWLLNWIAFVAEAALLLAGCLAWRAVRHTKRRVLPAAFALLAVPAAGLVLAWLLAGPLGPPTEPGRWPRGQDLGQALLDPGLWPRILVRLFGGLALGAGLVSGLLLWNRGRASDAGRDFRTDALRLHGLGLLLSTVAAALAVRAYCGSLPAQARADAFFAALAFHPAYARVFWATVATGLGLILLLALANLAGDRALARAVVVPALIAAFALTAGFERAREFLAAPGRRAHAVYAAQPADTRPAAWETAAGGRHLFWPAVRPVPDRRPTEAEAIFERACGPCHAVGGPDDLRAGLAGRSRADIAAIAGRAPEVAPWLPFAAGNDRERLLLAGHLVSLAGQPPALSSSPSFPTAAVAASR</sequence>
<keyword evidence="1" id="KW-0472">Membrane</keyword>
<evidence type="ECO:0000313" key="2">
    <source>
        <dbReference type="EMBL" id="EHJ47371.1"/>
    </source>
</evidence>
<keyword evidence="3" id="KW-1185">Reference proteome</keyword>
<feature type="transmembrane region" description="Helical" evidence="1">
    <location>
        <begin position="187"/>
        <end position="208"/>
    </location>
</feature>
<dbReference type="HOGENOM" id="CLU_737186_0_0_7"/>
<dbReference type="STRING" id="694327.DFW101_1362"/>
<dbReference type="Proteomes" id="UP000004662">
    <property type="component" value="Chromosome"/>
</dbReference>
<feature type="transmembrane region" description="Helical" evidence="1">
    <location>
        <begin position="103"/>
        <end position="127"/>
    </location>
</feature>
<name>G7Q7R2_9BACT</name>
<evidence type="ECO:0008006" key="4">
    <source>
        <dbReference type="Google" id="ProtNLM"/>
    </source>
</evidence>
<keyword evidence="1" id="KW-0812">Transmembrane</keyword>
<evidence type="ECO:0000313" key="3">
    <source>
        <dbReference type="Proteomes" id="UP000004662"/>
    </source>
</evidence>
<feature type="transmembrane region" description="Helical" evidence="1">
    <location>
        <begin position="297"/>
        <end position="317"/>
    </location>
</feature>
<protein>
    <recommendedName>
        <fullName evidence="4">Cytochrome c domain-containing protein</fullName>
    </recommendedName>
</protein>
<organism evidence="2 3">
    <name type="scientific">Solidesulfovibrio carbinoliphilus subsp. oakridgensis</name>
    <dbReference type="NCBI Taxonomy" id="694327"/>
    <lineage>
        <taxon>Bacteria</taxon>
        <taxon>Pseudomonadati</taxon>
        <taxon>Thermodesulfobacteriota</taxon>
        <taxon>Desulfovibrionia</taxon>
        <taxon>Desulfovibrionales</taxon>
        <taxon>Desulfovibrionaceae</taxon>
        <taxon>Solidesulfovibrio</taxon>
    </lineage>
</organism>
<feature type="transmembrane region" description="Helical" evidence="1">
    <location>
        <begin position="57"/>
        <end position="83"/>
    </location>
</feature>
<dbReference type="RefSeq" id="WP_009180775.1">
    <property type="nucleotide sequence ID" value="NZ_CM001368.1"/>
</dbReference>
<feature type="transmembrane region" description="Helical" evidence="1">
    <location>
        <begin position="23"/>
        <end position="45"/>
    </location>
</feature>
<feature type="transmembrane region" description="Helical" evidence="1">
    <location>
        <begin position="134"/>
        <end position="156"/>
    </location>
</feature>
<feature type="transmembrane region" description="Helical" evidence="1">
    <location>
        <begin position="229"/>
        <end position="252"/>
    </location>
</feature>
<reference evidence="3" key="1">
    <citation type="journal article" date="2015" name="Genome Announc.">
        <title>High-Quality Draft Genome Sequence of Desulfovibrio carbinoliphilus FW-101-2B, an Organic Acid-Oxidizing Sulfate-Reducing Bacterium Isolated from Uranium(VI)-Contaminated Groundwater.</title>
        <authorList>
            <person name="Ramsay B.D."/>
            <person name="Hwang C."/>
            <person name="Woo H.L."/>
            <person name="Carroll S.L."/>
            <person name="Lucas S."/>
            <person name="Han J."/>
            <person name="Lapidus A.L."/>
            <person name="Cheng J.F."/>
            <person name="Goodwin L.A."/>
            <person name="Pitluck S."/>
            <person name="Peters L."/>
            <person name="Chertkov O."/>
            <person name="Held B."/>
            <person name="Detter J.C."/>
            <person name="Han C.S."/>
            <person name="Tapia R."/>
            <person name="Land M.L."/>
            <person name="Hauser L.J."/>
            <person name="Kyrpides N.C."/>
            <person name="Ivanova N.N."/>
            <person name="Mikhailova N."/>
            <person name="Pagani I."/>
            <person name="Woyke T."/>
            <person name="Arkin A.P."/>
            <person name="Dehal P."/>
            <person name="Chivian D."/>
            <person name="Criddle C.S."/>
            <person name="Wu W."/>
            <person name="Chakraborty R."/>
            <person name="Hazen T.C."/>
            <person name="Fields M.W."/>
        </authorList>
    </citation>
    <scope>NUCLEOTIDE SEQUENCE [LARGE SCALE GENOMIC DNA]</scope>
    <source>
        <strain evidence="3">FW-101-2B</strain>
    </source>
</reference>